<dbReference type="Proteomes" id="UP000002484">
    <property type="component" value="Chromosome"/>
</dbReference>
<dbReference type="PROSITE" id="PS50977">
    <property type="entry name" value="HTH_TETR_2"/>
    <property type="match status" value="1"/>
</dbReference>
<evidence type="ECO:0000256" key="1">
    <source>
        <dbReference type="ARBA" id="ARBA00023015"/>
    </source>
</evidence>
<dbReference type="KEGG" id="fri:FraEuI1c_2862"/>
<keyword evidence="1" id="KW-0805">Transcription regulation</keyword>
<evidence type="ECO:0000313" key="6">
    <source>
        <dbReference type="EMBL" id="ADP80888.1"/>
    </source>
</evidence>
<dbReference type="RefSeq" id="WP_013424006.1">
    <property type="nucleotide sequence ID" value="NC_014666.1"/>
</dbReference>
<keyword evidence="3" id="KW-0804">Transcription</keyword>
<dbReference type="SUPFAM" id="SSF46689">
    <property type="entry name" value="Homeodomain-like"/>
    <property type="match status" value="1"/>
</dbReference>
<dbReference type="InterPro" id="IPR050109">
    <property type="entry name" value="HTH-type_TetR-like_transc_reg"/>
</dbReference>
<gene>
    <name evidence="6" type="ordered locus">FraEuI1c_2862</name>
</gene>
<dbReference type="EMBL" id="CP002299">
    <property type="protein sequence ID" value="ADP80888.1"/>
    <property type="molecule type" value="Genomic_DNA"/>
</dbReference>
<evidence type="ECO:0000313" key="7">
    <source>
        <dbReference type="Proteomes" id="UP000002484"/>
    </source>
</evidence>
<evidence type="ECO:0000256" key="2">
    <source>
        <dbReference type="ARBA" id="ARBA00023125"/>
    </source>
</evidence>
<protein>
    <submittedName>
        <fullName evidence="6">Regulatory protein TetR</fullName>
    </submittedName>
</protein>
<dbReference type="OrthoDB" id="5185169at2"/>
<organism evidence="6 7">
    <name type="scientific">Pseudofrankia inefficax (strain DSM 45817 / CECT 9037 / DDB 130130 / EuI1c)</name>
    <name type="common">Frankia inefficax</name>
    <dbReference type="NCBI Taxonomy" id="298654"/>
    <lineage>
        <taxon>Bacteria</taxon>
        <taxon>Bacillati</taxon>
        <taxon>Actinomycetota</taxon>
        <taxon>Actinomycetes</taxon>
        <taxon>Frankiales</taxon>
        <taxon>Frankiaceae</taxon>
        <taxon>Pseudofrankia</taxon>
    </lineage>
</organism>
<feature type="domain" description="HTH tetR-type" evidence="5">
    <location>
        <begin position="10"/>
        <end position="70"/>
    </location>
</feature>
<dbReference type="PANTHER" id="PTHR30055">
    <property type="entry name" value="HTH-TYPE TRANSCRIPTIONAL REGULATOR RUTR"/>
    <property type="match status" value="1"/>
</dbReference>
<proteinExistence type="predicted"/>
<keyword evidence="2 4" id="KW-0238">DNA-binding</keyword>
<accession>E3J909</accession>
<dbReference type="GO" id="GO:0003700">
    <property type="term" value="F:DNA-binding transcription factor activity"/>
    <property type="evidence" value="ECO:0007669"/>
    <property type="project" value="TreeGrafter"/>
</dbReference>
<dbReference type="InterPro" id="IPR001647">
    <property type="entry name" value="HTH_TetR"/>
</dbReference>
<dbReference type="InParanoid" id="E3J909"/>
<keyword evidence="7" id="KW-1185">Reference proteome</keyword>
<dbReference type="AlphaFoldDB" id="E3J909"/>
<dbReference type="Gene3D" id="1.10.357.10">
    <property type="entry name" value="Tetracycline Repressor, domain 2"/>
    <property type="match status" value="1"/>
</dbReference>
<dbReference type="PANTHER" id="PTHR30055:SF234">
    <property type="entry name" value="HTH-TYPE TRANSCRIPTIONAL REGULATOR BETI"/>
    <property type="match status" value="1"/>
</dbReference>
<dbReference type="InterPro" id="IPR009057">
    <property type="entry name" value="Homeodomain-like_sf"/>
</dbReference>
<dbReference type="STRING" id="298654.FraEuI1c_2862"/>
<dbReference type="Pfam" id="PF00440">
    <property type="entry name" value="TetR_N"/>
    <property type="match status" value="1"/>
</dbReference>
<dbReference type="HOGENOM" id="CLU_069356_2_0_11"/>
<name>E3J909_PSEI1</name>
<feature type="DNA-binding region" description="H-T-H motif" evidence="4">
    <location>
        <begin position="33"/>
        <end position="52"/>
    </location>
</feature>
<dbReference type="GO" id="GO:0000976">
    <property type="term" value="F:transcription cis-regulatory region binding"/>
    <property type="evidence" value="ECO:0007669"/>
    <property type="project" value="TreeGrafter"/>
</dbReference>
<sequence>MAGLRERKRTETRQRISAGATRLFEQHGFENVRLVEIAAAADVSVNTVLNYFRAKEDMFFDAEPASCDELVTALSERGPASSAAALRPLLVDSPILAGSLPWASVDDSWWNALRERAACERRSPALTARRASILLSWMAPLAEVTGSAACAAMVTGILALRQTVMQDGLIDGQRPSIVGPRVRTIMNNALDALERAFPAEHLGPVAPVPLQEARQC</sequence>
<evidence type="ECO:0000256" key="4">
    <source>
        <dbReference type="PROSITE-ProRule" id="PRU00335"/>
    </source>
</evidence>
<dbReference type="eggNOG" id="COG1309">
    <property type="taxonomic scope" value="Bacteria"/>
</dbReference>
<reference evidence="6 7" key="1">
    <citation type="submission" date="2010-10" db="EMBL/GenBank/DDBJ databases">
        <title>Complete sequence of Frankia sp. EuI1c.</title>
        <authorList>
            <consortium name="US DOE Joint Genome Institute"/>
            <person name="Lucas S."/>
            <person name="Copeland A."/>
            <person name="Lapidus A."/>
            <person name="Cheng J.-F."/>
            <person name="Bruce D."/>
            <person name="Goodwin L."/>
            <person name="Pitluck S."/>
            <person name="Chertkov O."/>
            <person name="Detter J.C."/>
            <person name="Han C."/>
            <person name="Tapia R."/>
            <person name="Land M."/>
            <person name="Hauser L."/>
            <person name="Jeffries C."/>
            <person name="Kyrpides N."/>
            <person name="Ivanova N."/>
            <person name="Mikhailova N."/>
            <person name="Beauchemin N."/>
            <person name="Sen A."/>
            <person name="Sur S.A."/>
            <person name="Gtari M."/>
            <person name="Wall L."/>
            <person name="Tisa L."/>
            <person name="Woyke T."/>
        </authorList>
    </citation>
    <scope>NUCLEOTIDE SEQUENCE [LARGE SCALE GENOMIC DNA]</scope>
    <source>
        <strain evidence="7">DSM 45817 / CECT 9037 / EuI1c</strain>
    </source>
</reference>
<evidence type="ECO:0000259" key="5">
    <source>
        <dbReference type="PROSITE" id="PS50977"/>
    </source>
</evidence>
<evidence type="ECO:0000256" key="3">
    <source>
        <dbReference type="ARBA" id="ARBA00023163"/>
    </source>
</evidence>